<protein>
    <recommendedName>
        <fullName evidence="4">Aminoglycoside N(3)-acetyltransferase</fullName>
        <ecNumber evidence="4">2.3.1.-</ecNumber>
    </recommendedName>
</protein>
<evidence type="ECO:0000256" key="1">
    <source>
        <dbReference type="ARBA" id="ARBA00006383"/>
    </source>
</evidence>
<dbReference type="InParanoid" id="A0A212RCG3"/>
<keyword evidence="4" id="KW-0046">Antibiotic resistance</keyword>
<gene>
    <name evidence="5" type="ORF">SAMN02746019_00010870</name>
</gene>
<dbReference type="AlphaFoldDB" id="A0A212RCG3"/>
<dbReference type="InterPro" id="IPR028345">
    <property type="entry name" value="Antibiotic_NAT-like"/>
</dbReference>
<name>A0A212RCG3_9CHLR</name>
<dbReference type="SUPFAM" id="SSF110710">
    <property type="entry name" value="TTHA0583/YokD-like"/>
    <property type="match status" value="1"/>
</dbReference>
<evidence type="ECO:0000313" key="6">
    <source>
        <dbReference type="Proteomes" id="UP000197025"/>
    </source>
</evidence>
<dbReference type="PANTHER" id="PTHR11104">
    <property type="entry name" value="AMINOGLYCOSIDE N3-ACETYLTRANSFERASE"/>
    <property type="match status" value="1"/>
</dbReference>
<keyword evidence="2 4" id="KW-0808">Transferase</keyword>
<comment type="similarity">
    <text evidence="1 4">Belongs to the antibiotic N-acetyltransferase family.</text>
</comment>
<dbReference type="PANTHER" id="PTHR11104:SF0">
    <property type="entry name" value="SPBETA PROPHAGE-DERIVED AMINOGLYCOSIDE N(3')-ACETYLTRANSFERASE-LIKE PROTEIN YOKD"/>
    <property type="match status" value="1"/>
</dbReference>
<comment type="catalytic activity">
    <reaction evidence="4">
        <text>a 2-deoxystreptamine antibiotic + acetyl-CoA = an N(3)-acetyl-2-deoxystreptamine antibiotic + CoA + H(+)</text>
        <dbReference type="Rhea" id="RHEA:12665"/>
        <dbReference type="ChEBI" id="CHEBI:15378"/>
        <dbReference type="ChEBI" id="CHEBI:57287"/>
        <dbReference type="ChEBI" id="CHEBI:57288"/>
        <dbReference type="ChEBI" id="CHEBI:57921"/>
        <dbReference type="ChEBI" id="CHEBI:77452"/>
        <dbReference type="EC" id="2.3.1.81"/>
    </reaction>
</comment>
<dbReference type="InterPro" id="IPR003679">
    <property type="entry name" value="Amioglycoside_AcTrfase"/>
</dbReference>
<keyword evidence="6" id="KW-1185">Reference proteome</keyword>
<dbReference type="GO" id="GO:0046353">
    <property type="term" value="F:aminoglycoside 3-N-acetyltransferase activity"/>
    <property type="evidence" value="ECO:0007669"/>
    <property type="project" value="UniProtKB-EC"/>
</dbReference>
<evidence type="ECO:0000256" key="3">
    <source>
        <dbReference type="ARBA" id="ARBA00023315"/>
    </source>
</evidence>
<accession>A0A212RCG3</accession>
<dbReference type="EMBL" id="FYEK01000044">
    <property type="protein sequence ID" value="SNB69757.1"/>
    <property type="molecule type" value="Genomic_DNA"/>
</dbReference>
<reference evidence="6" key="1">
    <citation type="submission" date="2017-06" db="EMBL/GenBank/DDBJ databases">
        <authorList>
            <person name="Varghese N."/>
            <person name="Submissions S."/>
        </authorList>
    </citation>
    <scope>NUCLEOTIDE SEQUENCE [LARGE SCALE GENOMIC DNA]</scope>
    <source>
        <strain evidence="6">JAD2</strain>
    </source>
</reference>
<proteinExistence type="inferred from homology"/>
<sequence>MVGPIGFRTLVLALEAIRWNPDGPALIVAAPDAAEQVRGGIATLLGAVQAAMAGETWLTPAFTSSTMVYPRTGPPDNGVVYLAMQGGNARAVFFRPDLAADPEWGSFPEMARRLPGARRSEHPVLSFVTVGPRAEAVAAAQSLQDPWGPLRWLHAEGGDVLLLGADHTMNVAIHYVEALAGRKTFLRWALMDRRVVELPGFPGCRRGFGAAAPRLEPITRRVYLSERVFQGLPMGRMVEILLELLRRDPMALLCEDPMCLLCHAVRQHVLYGSRPA</sequence>
<dbReference type="GO" id="GO:0046677">
    <property type="term" value="P:response to antibiotic"/>
    <property type="evidence" value="ECO:0007669"/>
    <property type="project" value="UniProtKB-KW"/>
</dbReference>
<evidence type="ECO:0000256" key="2">
    <source>
        <dbReference type="ARBA" id="ARBA00022679"/>
    </source>
</evidence>
<evidence type="ECO:0000313" key="5">
    <source>
        <dbReference type="EMBL" id="SNB69757.1"/>
    </source>
</evidence>
<keyword evidence="3 4" id="KW-0012">Acyltransferase</keyword>
<organism evidence="5 6">
    <name type="scientific">Thermoflexus hugenholtzii JAD2</name>
    <dbReference type="NCBI Taxonomy" id="877466"/>
    <lineage>
        <taxon>Bacteria</taxon>
        <taxon>Bacillati</taxon>
        <taxon>Chloroflexota</taxon>
        <taxon>Thermoflexia</taxon>
        <taxon>Thermoflexales</taxon>
        <taxon>Thermoflexaceae</taxon>
        <taxon>Thermoflexus</taxon>
    </lineage>
</organism>
<dbReference type="EC" id="2.3.1.-" evidence="4"/>
<evidence type="ECO:0000256" key="4">
    <source>
        <dbReference type="RuleBase" id="RU365031"/>
    </source>
</evidence>
<dbReference type="Proteomes" id="UP000197025">
    <property type="component" value="Unassembled WGS sequence"/>
</dbReference>
<dbReference type="Pfam" id="PF02522">
    <property type="entry name" value="Antibiotic_NAT"/>
    <property type="match status" value="1"/>
</dbReference>